<evidence type="ECO:0000259" key="3">
    <source>
        <dbReference type="PROSITE" id="PS50887"/>
    </source>
</evidence>
<comment type="caution">
    <text evidence="4">The sequence shown here is derived from an EMBL/GenBank/DDBJ whole genome shotgun (WGS) entry which is preliminary data.</text>
</comment>
<dbReference type="Pfam" id="PF00563">
    <property type="entry name" value="EAL"/>
    <property type="match status" value="1"/>
</dbReference>
<dbReference type="InterPro" id="IPR050706">
    <property type="entry name" value="Cyclic-di-GMP_PDE-like"/>
</dbReference>
<dbReference type="OrthoDB" id="9814202at2"/>
<dbReference type="PANTHER" id="PTHR33121:SF79">
    <property type="entry name" value="CYCLIC DI-GMP PHOSPHODIESTERASE PDED-RELATED"/>
    <property type="match status" value="1"/>
</dbReference>
<feature type="transmembrane region" description="Helical" evidence="1">
    <location>
        <begin position="32"/>
        <end position="64"/>
    </location>
</feature>
<reference evidence="4 5" key="1">
    <citation type="submission" date="2013-07" db="EMBL/GenBank/DDBJ databases">
        <title>Thioclava pacifica DSM 10166 Genome Sequencing.</title>
        <authorList>
            <person name="Lai Q."/>
            <person name="Shao Z."/>
        </authorList>
    </citation>
    <scope>NUCLEOTIDE SEQUENCE [LARGE SCALE GENOMIC DNA]</scope>
    <source>
        <strain evidence="4 5">DSM 10166</strain>
    </source>
</reference>
<dbReference type="PROSITE" id="PS50887">
    <property type="entry name" value="GGDEF"/>
    <property type="match status" value="1"/>
</dbReference>
<accession>A0A074J8E2</accession>
<gene>
    <name evidence="4" type="ORF">TP2_07850</name>
</gene>
<name>A0A074J8E2_9RHOB</name>
<dbReference type="InterPro" id="IPR001633">
    <property type="entry name" value="EAL_dom"/>
</dbReference>
<keyword evidence="5" id="KW-1185">Reference proteome</keyword>
<dbReference type="SMART" id="SM00267">
    <property type="entry name" value="GGDEF"/>
    <property type="match status" value="1"/>
</dbReference>
<dbReference type="STRING" id="1353537.TP2_07850"/>
<dbReference type="InterPro" id="IPR000160">
    <property type="entry name" value="GGDEF_dom"/>
</dbReference>
<dbReference type="CDD" id="cd01948">
    <property type="entry name" value="EAL"/>
    <property type="match status" value="1"/>
</dbReference>
<dbReference type="SUPFAM" id="SSF141868">
    <property type="entry name" value="EAL domain-like"/>
    <property type="match status" value="1"/>
</dbReference>
<dbReference type="Gene3D" id="3.20.20.450">
    <property type="entry name" value="EAL domain"/>
    <property type="match status" value="1"/>
</dbReference>
<dbReference type="eggNOG" id="COG5001">
    <property type="taxonomic scope" value="Bacteria"/>
</dbReference>
<dbReference type="SUPFAM" id="SSF55073">
    <property type="entry name" value="Nucleotide cyclase"/>
    <property type="match status" value="1"/>
</dbReference>
<dbReference type="SMART" id="SM00052">
    <property type="entry name" value="EAL"/>
    <property type="match status" value="1"/>
</dbReference>
<dbReference type="InterPro" id="IPR043128">
    <property type="entry name" value="Rev_trsase/Diguanyl_cyclase"/>
</dbReference>
<evidence type="ECO:0000256" key="1">
    <source>
        <dbReference type="SAM" id="Phobius"/>
    </source>
</evidence>
<dbReference type="Proteomes" id="UP000027432">
    <property type="component" value="Unassembled WGS sequence"/>
</dbReference>
<organism evidence="4 5">
    <name type="scientific">Thioclava pacifica DSM 10166</name>
    <dbReference type="NCBI Taxonomy" id="1353537"/>
    <lineage>
        <taxon>Bacteria</taxon>
        <taxon>Pseudomonadati</taxon>
        <taxon>Pseudomonadota</taxon>
        <taxon>Alphaproteobacteria</taxon>
        <taxon>Rhodobacterales</taxon>
        <taxon>Paracoccaceae</taxon>
        <taxon>Thioclava</taxon>
    </lineage>
</organism>
<keyword evidence="1" id="KW-0812">Transmembrane</keyword>
<feature type="domain" description="GGDEF" evidence="3">
    <location>
        <begin position="107"/>
        <end position="248"/>
    </location>
</feature>
<keyword evidence="1" id="KW-0472">Membrane</keyword>
<feature type="domain" description="EAL" evidence="2">
    <location>
        <begin position="257"/>
        <end position="512"/>
    </location>
</feature>
<evidence type="ECO:0008006" key="6">
    <source>
        <dbReference type="Google" id="ProtNLM"/>
    </source>
</evidence>
<dbReference type="InterPro" id="IPR029787">
    <property type="entry name" value="Nucleotide_cyclase"/>
</dbReference>
<dbReference type="PANTHER" id="PTHR33121">
    <property type="entry name" value="CYCLIC DI-GMP PHOSPHODIESTERASE PDEF"/>
    <property type="match status" value="1"/>
</dbReference>
<evidence type="ECO:0000313" key="4">
    <source>
        <dbReference type="EMBL" id="KEO52844.1"/>
    </source>
</evidence>
<dbReference type="InterPro" id="IPR035919">
    <property type="entry name" value="EAL_sf"/>
</dbReference>
<dbReference type="EMBL" id="AUND01000023">
    <property type="protein sequence ID" value="KEO52844.1"/>
    <property type="molecule type" value="Genomic_DNA"/>
</dbReference>
<dbReference type="GO" id="GO:0071111">
    <property type="term" value="F:cyclic-guanylate-specific phosphodiesterase activity"/>
    <property type="evidence" value="ECO:0007669"/>
    <property type="project" value="InterPro"/>
</dbReference>
<evidence type="ECO:0000259" key="2">
    <source>
        <dbReference type="PROSITE" id="PS50883"/>
    </source>
</evidence>
<protein>
    <recommendedName>
        <fullName evidence="6">EAL domain-containing protein</fullName>
    </recommendedName>
</protein>
<keyword evidence="1" id="KW-1133">Transmembrane helix</keyword>
<evidence type="ECO:0000313" key="5">
    <source>
        <dbReference type="Proteomes" id="UP000027432"/>
    </source>
</evidence>
<dbReference type="Pfam" id="PF00990">
    <property type="entry name" value="GGDEF"/>
    <property type="match status" value="1"/>
</dbReference>
<sequence length="526" mass="57248">MGKTAKPRYARKSQLRAWALGKAGPVLLRREMIAFLPACGLALLWIGPEAMVLLGFTAVLVGWMTRPLPIPPEEDDDSCDPATGLPMKTAAVEAFGDTMEEARDRMRPTACLILGPDSPDQLLRHLHGDEFDLLLRRMGERLGAQIRAGDRVARWDGAMFAILLKPTPRLDLEGMIQLAGRLQDALAEPYSIGAREITLDTHIGFRLVRRQDLETRAPLEAGALLAEAEAAARDARRAGSGAIRAFAQAAGAIEPNEHSLARECSDSLEAGQIKAFFCPQISTDTGAICGIQAMPRWLHRECGLLDESQVLPAIEAAGLIERFSEVMLFETFGALRDFDRLGDEVGPASLPLPLAQLDNPKLVERLAWECDRFTIAPERLCFVVPQAAAARLSEELIDHNLRALHRLGCRIELAGFGTGPVSAETIRKLAPERLRIHRSLVAKIDQSPDNQKLVAAIVSMAESLELSTLADGTSSIAEHAMLGQLGCSVVQGPAIAAPMPLEEFHDWAERHRAKLDATPRLDLGNG</sequence>
<dbReference type="PROSITE" id="PS50883">
    <property type="entry name" value="EAL"/>
    <property type="match status" value="1"/>
</dbReference>
<dbReference type="Gene3D" id="3.30.70.270">
    <property type="match status" value="1"/>
</dbReference>
<proteinExistence type="predicted"/>
<dbReference type="AlphaFoldDB" id="A0A074J8E2"/>